<name>A0ABS0B1A0_9BACT</name>
<evidence type="ECO:0000313" key="1">
    <source>
        <dbReference type="EMBL" id="MBF5060183.1"/>
    </source>
</evidence>
<gene>
    <name evidence="1" type="ORF">NEPTK9_001714</name>
</gene>
<organism evidence="1 2">
    <name type="scientific">Candidatus Neptunichlamydia vexilliferae</name>
    <dbReference type="NCBI Taxonomy" id="1651774"/>
    <lineage>
        <taxon>Bacteria</taxon>
        <taxon>Pseudomonadati</taxon>
        <taxon>Chlamydiota</taxon>
        <taxon>Chlamydiia</taxon>
        <taxon>Parachlamydiales</taxon>
        <taxon>Simkaniaceae</taxon>
        <taxon>Candidatus Neptunichlamydia</taxon>
    </lineage>
</organism>
<proteinExistence type="predicted"/>
<reference evidence="1 2" key="1">
    <citation type="submission" date="2020-01" db="EMBL/GenBank/DDBJ databases">
        <title>Draft genome sequence of Cand. Neptunochlamydia vexilliferae K9.</title>
        <authorList>
            <person name="Schulz F."/>
            <person name="Koestlbacher S."/>
            <person name="Wascher F."/>
            <person name="Pizzetti I."/>
            <person name="Horn M."/>
        </authorList>
    </citation>
    <scope>NUCLEOTIDE SEQUENCE [LARGE SCALE GENOMIC DNA]</scope>
    <source>
        <strain evidence="1 2">K9</strain>
    </source>
</reference>
<comment type="caution">
    <text evidence="1">The sequence shown here is derived from an EMBL/GenBank/DDBJ whole genome shotgun (WGS) entry which is preliminary data.</text>
</comment>
<keyword evidence="2" id="KW-1185">Reference proteome</keyword>
<accession>A0ABS0B1A0</accession>
<dbReference type="RefSeq" id="WP_194848503.1">
    <property type="nucleotide sequence ID" value="NZ_JAAEJV010000088.1"/>
</dbReference>
<dbReference type="Proteomes" id="UP001194714">
    <property type="component" value="Unassembled WGS sequence"/>
</dbReference>
<sequence length="118" mass="13697">MSTSLEREINTILASDASFIAKKNGYYIDREFSPKERSIFFESLTQYAIKTLKKPKDYGLTEEALKQRISERVAVWFNENCKCSSEDEYIPFEQSYTIWDMAADIFKFLNSVSTSSSQ</sequence>
<dbReference type="EMBL" id="JAAEJV010000088">
    <property type="protein sequence ID" value="MBF5060183.1"/>
    <property type="molecule type" value="Genomic_DNA"/>
</dbReference>
<evidence type="ECO:0000313" key="2">
    <source>
        <dbReference type="Proteomes" id="UP001194714"/>
    </source>
</evidence>
<protein>
    <submittedName>
        <fullName evidence="1">Uncharacterized protein</fullName>
    </submittedName>
</protein>